<name>A0ABY7F094_MYAAR</name>
<protein>
    <submittedName>
        <fullName evidence="1">Uncharacterized protein</fullName>
    </submittedName>
</protein>
<keyword evidence="2" id="KW-1185">Reference proteome</keyword>
<accession>A0ABY7F094</accession>
<dbReference type="EMBL" id="CP111020">
    <property type="protein sequence ID" value="WAR14168.1"/>
    <property type="molecule type" value="Genomic_DNA"/>
</dbReference>
<evidence type="ECO:0000313" key="1">
    <source>
        <dbReference type="EMBL" id="WAR14168.1"/>
    </source>
</evidence>
<sequence>DNDKSRRTEYCNSGKNIRRSLAPEKICSTVQNIEEAFQKSACKPIGYITMLTWIVQQTDIKEMCTQLKVLLNCVAQSIFGWSELEKIELCVLHMRTALRNKRVDSMFATLPFRWESCERVWCQIRREYTDDQFRCIVRCLQIPAAKYEKTITVKLFK</sequence>
<evidence type="ECO:0000313" key="2">
    <source>
        <dbReference type="Proteomes" id="UP001164746"/>
    </source>
</evidence>
<feature type="non-terminal residue" evidence="1">
    <location>
        <position position="157"/>
    </location>
</feature>
<organism evidence="1 2">
    <name type="scientific">Mya arenaria</name>
    <name type="common">Soft-shell clam</name>
    <dbReference type="NCBI Taxonomy" id="6604"/>
    <lineage>
        <taxon>Eukaryota</taxon>
        <taxon>Metazoa</taxon>
        <taxon>Spiralia</taxon>
        <taxon>Lophotrochozoa</taxon>
        <taxon>Mollusca</taxon>
        <taxon>Bivalvia</taxon>
        <taxon>Autobranchia</taxon>
        <taxon>Heteroconchia</taxon>
        <taxon>Euheterodonta</taxon>
        <taxon>Imparidentia</taxon>
        <taxon>Neoheterodontei</taxon>
        <taxon>Myida</taxon>
        <taxon>Myoidea</taxon>
        <taxon>Myidae</taxon>
        <taxon>Mya</taxon>
    </lineage>
</organism>
<dbReference type="Proteomes" id="UP001164746">
    <property type="component" value="Chromosome 9"/>
</dbReference>
<reference evidence="1" key="1">
    <citation type="submission" date="2022-11" db="EMBL/GenBank/DDBJ databases">
        <title>Centuries of genome instability and evolution in soft-shell clam transmissible cancer (bioRxiv).</title>
        <authorList>
            <person name="Hart S.F.M."/>
            <person name="Yonemitsu M.A."/>
            <person name="Giersch R.M."/>
            <person name="Beal B.F."/>
            <person name="Arriagada G."/>
            <person name="Davis B.W."/>
            <person name="Ostrander E.A."/>
            <person name="Goff S.P."/>
            <person name="Metzger M.J."/>
        </authorList>
    </citation>
    <scope>NUCLEOTIDE SEQUENCE</scope>
    <source>
        <strain evidence="1">MELC-2E11</strain>
        <tissue evidence="1">Siphon/mantle</tissue>
    </source>
</reference>
<gene>
    <name evidence="1" type="ORF">MAR_004273</name>
</gene>
<proteinExistence type="predicted"/>